<gene>
    <name evidence="4" type="ORF">KUDE01_004072</name>
</gene>
<protein>
    <submittedName>
        <fullName evidence="4">Receptor-type tyrosine-protein phosphatase gamma</fullName>
    </submittedName>
</protein>
<dbReference type="InterPro" id="IPR001148">
    <property type="entry name" value="CA_dom"/>
</dbReference>
<accession>A0AAD9FJK5</accession>
<keyword evidence="2" id="KW-0732">Signal</keyword>
<evidence type="ECO:0000256" key="1">
    <source>
        <dbReference type="ARBA" id="ARBA00010718"/>
    </source>
</evidence>
<dbReference type="EMBL" id="JASDAP010000006">
    <property type="protein sequence ID" value="KAK1901100.1"/>
    <property type="molecule type" value="Genomic_DNA"/>
</dbReference>
<name>A0AAD9FJK5_DISEL</name>
<feature type="signal peptide" evidence="2">
    <location>
        <begin position="1"/>
        <end position="28"/>
    </location>
</feature>
<comment type="caution">
    <text evidence="4">The sequence shown here is derived from an EMBL/GenBank/DDBJ whole genome shotgun (WGS) entry which is preliminary data.</text>
</comment>
<reference evidence="4" key="1">
    <citation type="submission" date="2023-04" db="EMBL/GenBank/DDBJ databases">
        <title>Chromosome-level genome of Chaenocephalus aceratus.</title>
        <authorList>
            <person name="Park H."/>
        </authorList>
    </citation>
    <scope>NUCLEOTIDE SEQUENCE</scope>
    <source>
        <strain evidence="4">DE</strain>
        <tissue evidence="4">Muscle</tissue>
    </source>
</reference>
<organism evidence="4 5">
    <name type="scientific">Dissostichus eleginoides</name>
    <name type="common">Patagonian toothfish</name>
    <name type="synonym">Dissostichus amissus</name>
    <dbReference type="NCBI Taxonomy" id="100907"/>
    <lineage>
        <taxon>Eukaryota</taxon>
        <taxon>Metazoa</taxon>
        <taxon>Chordata</taxon>
        <taxon>Craniata</taxon>
        <taxon>Vertebrata</taxon>
        <taxon>Euteleostomi</taxon>
        <taxon>Actinopterygii</taxon>
        <taxon>Neopterygii</taxon>
        <taxon>Teleostei</taxon>
        <taxon>Neoteleostei</taxon>
        <taxon>Acanthomorphata</taxon>
        <taxon>Eupercaria</taxon>
        <taxon>Perciformes</taxon>
        <taxon>Notothenioidei</taxon>
        <taxon>Nototheniidae</taxon>
        <taxon>Dissostichus</taxon>
    </lineage>
</organism>
<dbReference type="GO" id="GO:0005886">
    <property type="term" value="C:plasma membrane"/>
    <property type="evidence" value="ECO:0007669"/>
    <property type="project" value="TreeGrafter"/>
</dbReference>
<sequence length="199" mass="22546">YTPPHPPHCYQHPLFLLLRLALSHGFNGAENTSLNSGRQRETRLMTRPAARITRPTLPHPSCHPPSSHEKETVLEPFVLKDLLPSALGSYYRYTGSLTTPPCSKVVEWIIFSRPIYVSYKQLEAFYSIFTTEQQDHVKSVEYLRSNFRPIQSLDNRHVFKSAVKDAWMPDLTDSSGPYGTEASRGRALPLNVYLGPCAC</sequence>
<dbReference type="GO" id="GO:0008270">
    <property type="term" value="F:zinc ion binding"/>
    <property type="evidence" value="ECO:0007669"/>
    <property type="project" value="InterPro"/>
</dbReference>
<keyword evidence="5" id="KW-1185">Reference proteome</keyword>
<dbReference type="PROSITE" id="PS51144">
    <property type="entry name" value="ALPHA_CA_2"/>
    <property type="match status" value="1"/>
</dbReference>
<proteinExistence type="inferred from homology"/>
<dbReference type="GO" id="GO:0004089">
    <property type="term" value="F:carbonate dehydratase activity"/>
    <property type="evidence" value="ECO:0007669"/>
    <property type="project" value="InterPro"/>
</dbReference>
<feature type="domain" description="Alpha-carbonic anhydrase" evidence="3">
    <location>
        <begin position="1"/>
        <end position="162"/>
    </location>
</feature>
<evidence type="ECO:0000259" key="3">
    <source>
        <dbReference type="PROSITE" id="PS51144"/>
    </source>
</evidence>
<evidence type="ECO:0000313" key="5">
    <source>
        <dbReference type="Proteomes" id="UP001228049"/>
    </source>
</evidence>
<feature type="chain" id="PRO_5042232984" evidence="2">
    <location>
        <begin position="29"/>
        <end position="199"/>
    </location>
</feature>
<dbReference type="SMART" id="SM01057">
    <property type="entry name" value="Carb_anhydrase"/>
    <property type="match status" value="1"/>
</dbReference>
<dbReference type="AlphaFoldDB" id="A0AAD9FJK5"/>
<dbReference type="PANTHER" id="PTHR18952">
    <property type="entry name" value="CARBONIC ANHYDRASE"/>
    <property type="match status" value="1"/>
</dbReference>
<dbReference type="Pfam" id="PF00194">
    <property type="entry name" value="Carb_anhydrase"/>
    <property type="match status" value="1"/>
</dbReference>
<dbReference type="InterPro" id="IPR036398">
    <property type="entry name" value="CA_dom_sf"/>
</dbReference>
<dbReference type="Gene3D" id="3.10.200.10">
    <property type="entry name" value="Alpha carbonic anhydrase"/>
    <property type="match status" value="1"/>
</dbReference>
<dbReference type="InterPro" id="IPR023561">
    <property type="entry name" value="Carbonic_anhydrase_a-class"/>
</dbReference>
<evidence type="ECO:0000256" key="2">
    <source>
        <dbReference type="SAM" id="SignalP"/>
    </source>
</evidence>
<evidence type="ECO:0000313" key="4">
    <source>
        <dbReference type="EMBL" id="KAK1901100.1"/>
    </source>
</evidence>
<feature type="non-terminal residue" evidence="4">
    <location>
        <position position="199"/>
    </location>
</feature>
<dbReference type="SUPFAM" id="SSF51069">
    <property type="entry name" value="Carbonic anhydrase"/>
    <property type="match status" value="1"/>
</dbReference>
<dbReference type="PANTHER" id="PTHR18952:SF84">
    <property type="entry name" value="CARBONIC ANHYDRASE 14"/>
    <property type="match status" value="1"/>
</dbReference>
<dbReference type="Proteomes" id="UP001228049">
    <property type="component" value="Unassembled WGS sequence"/>
</dbReference>
<keyword evidence="4" id="KW-0675">Receptor</keyword>
<comment type="similarity">
    <text evidence="1">Belongs to the alpha-carbonic anhydrase family.</text>
</comment>